<accession>A0ACC1JDL4</accession>
<keyword evidence="2" id="KW-1185">Reference proteome</keyword>
<evidence type="ECO:0000313" key="2">
    <source>
        <dbReference type="Proteomes" id="UP001150603"/>
    </source>
</evidence>
<sequence length="433" mass="48256">MLGESPLALDFAFELIAKRFPTEDSEPPAETEPAPSVNYAQATAGTSTAEPDVPQVRSGEPEPKSRRQLKRERQEKERQRKAEEERQRKIANRKRVKCECQASEHALFTNCLSCGRIICELEGPGPCMFCGNDVESPDQQLQQHMKMLLRRAQGEDRQDAAETPKSAPKLPTRSMLYSMKAGGGMGTREAEMLWDTEGKKFEATSASTTQAPMTTGKTLTEEEYLAAAFAALGIDGSTADPVAQQQAESWVKAMRRKERLLEYDRTAAQRSRLIDQSSDFDPFAVGRWMSPQEKIEAEKQAQARLEAQQERELRMRRGMRVLHLNFGDNSVTLAKDNSDDLDPLDKPPVKAPTPSVTKSRETKTGGSFANNPLLHGAAEPKFVLSLADPSGGKKGKRGAKHHTKLPEPLTATQQMERRKQSLRIQDDTTDEIY</sequence>
<protein>
    <submittedName>
        <fullName evidence="1">Uncharacterized protein</fullName>
    </submittedName>
</protein>
<dbReference type="EMBL" id="JANBPW010000803">
    <property type="protein sequence ID" value="KAJ1948231.1"/>
    <property type="molecule type" value="Genomic_DNA"/>
</dbReference>
<comment type="caution">
    <text evidence="1">The sequence shown here is derived from an EMBL/GenBank/DDBJ whole genome shotgun (WGS) entry which is preliminary data.</text>
</comment>
<evidence type="ECO:0000313" key="1">
    <source>
        <dbReference type="EMBL" id="KAJ1948231.1"/>
    </source>
</evidence>
<dbReference type="Proteomes" id="UP001150603">
    <property type="component" value="Unassembled WGS sequence"/>
</dbReference>
<proteinExistence type="predicted"/>
<reference evidence="1" key="1">
    <citation type="submission" date="2022-07" db="EMBL/GenBank/DDBJ databases">
        <title>Phylogenomic reconstructions and comparative analyses of Kickxellomycotina fungi.</title>
        <authorList>
            <person name="Reynolds N.K."/>
            <person name="Stajich J.E."/>
            <person name="Barry K."/>
            <person name="Grigoriev I.V."/>
            <person name="Crous P."/>
            <person name="Smith M.E."/>
        </authorList>
    </citation>
    <scope>NUCLEOTIDE SEQUENCE</scope>
    <source>
        <strain evidence="1">NRRL 5244</strain>
    </source>
</reference>
<gene>
    <name evidence="1" type="ORF">FBU59_001689</name>
</gene>
<organism evidence="1 2">
    <name type="scientific">Linderina macrospora</name>
    <dbReference type="NCBI Taxonomy" id="4868"/>
    <lineage>
        <taxon>Eukaryota</taxon>
        <taxon>Fungi</taxon>
        <taxon>Fungi incertae sedis</taxon>
        <taxon>Zoopagomycota</taxon>
        <taxon>Kickxellomycotina</taxon>
        <taxon>Kickxellomycetes</taxon>
        <taxon>Kickxellales</taxon>
        <taxon>Kickxellaceae</taxon>
        <taxon>Linderina</taxon>
    </lineage>
</organism>
<name>A0ACC1JDL4_9FUNG</name>